<gene>
    <name evidence="1" type="ORF">QTP81_04230</name>
</gene>
<protein>
    <submittedName>
        <fullName evidence="1">Uncharacterized protein</fullName>
    </submittedName>
</protein>
<reference evidence="1 2" key="1">
    <citation type="submission" date="2023-06" db="EMBL/GenBank/DDBJ databases">
        <title>Alteromonas sp. ASW11-36 isolated from intertidal sand.</title>
        <authorList>
            <person name="Li Y."/>
        </authorList>
    </citation>
    <scope>NUCLEOTIDE SEQUENCE [LARGE SCALE GENOMIC DNA]</scope>
    <source>
        <strain evidence="1 2">ASW11-36</strain>
    </source>
</reference>
<dbReference type="RefSeq" id="WP_289363940.1">
    <property type="nucleotide sequence ID" value="NZ_JAUCBP010000006.1"/>
</dbReference>
<evidence type="ECO:0000313" key="2">
    <source>
        <dbReference type="Proteomes" id="UP001234343"/>
    </source>
</evidence>
<proteinExistence type="predicted"/>
<accession>A0ABT7SUD6</accession>
<dbReference type="Proteomes" id="UP001234343">
    <property type="component" value="Unassembled WGS sequence"/>
</dbReference>
<sequence>MRKQVKLGERALDRLIMILCALPILWVGEAYSAQLSSDYTHKDKNGIPYPQFIGDNPCNKKGYESPACKQYMNYLSYQQKKANNCIVRTIEDKDGLVRQEKVCLEKRY</sequence>
<evidence type="ECO:0000313" key="1">
    <source>
        <dbReference type="EMBL" id="MDM7859807.1"/>
    </source>
</evidence>
<organism evidence="1 2">
    <name type="scientific">Alteromonas arenosi</name>
    <dbReference type="NCBI Taxonomy" id="3055817"/>
    <lineage>
        <taxon>Bacteria</taxon>
        <taxon>Pseudomonadati</taxon>
        <taxon>Pseudomonadota</taxon>
        <taxon>Gammaproteobacteria</taxon>
        <taxon>Alteromonadales</taxon>
        <taxon>Alteromonadaceae</taxon>
        <taxon>Alteromonas/Salinimonas group</taxon>
        <taxon>Alteromonas</taxon>
    </lineage>
</organism>
<keyword evidence="2" id="KW-1185">Reference proteome</keyword>
<dbReference type="EMBL" id="JAUCBP010000006">
    <property type="protein sequence ID" value="MDM7859807.1"/>
    <property type="molecule type" value="Genomic_DNA"/>
</dbReference>
<comment type="caution">
    <text evidence="1">The sequence shown here is derived from an EMBL/GenBank/DDBJ whole genome shotgun (WGS) entry which is preliminary data.</text>
</comment>
<name>A0ABT7SUD6_9ALTE</name>